<dbReference type="PANTHER" id="PTHR43459:SF1">
    <property type="entry name" value="EG:BACN32G11.4 PROTEIN"/>
    <property type="match status" value="1"/>
</dbReference>
<dbReference type="PROSITE" id="PS00166">
    <property type="entry name" value="ENOYL_COA_HYDRATASE"/>
    <property type="match status" value="1"/>
</dbReference>
<dbReference type="PATRIC" id="fig|123899.6.peg.1695"/>
<gene>
    <name evidence="3" type="primary">menB_2</name>
    <name evidence="3" type="ORF">SAMEA3906487_01709</name>
</gene>
<dbReference type="SUPFAM" id="SSF52096">
    <property type="entry name" value="ClpP/crotonase"/>
    <property type="match status" value="1"/>
</dbReference>
<protein>
    <submittedName>
        <fullName evidence="3">Enoyl-CoA hydratase</fullName>
        <ecNumber evidence="3">4.1.3.36</ecNumber>
    </submittedName>
</protein>
<dbReference type="Gene3D" id="3.90.226.10">
    <property type="entry name" value="2-enoyl-CoA Hydratase, Chain A, domain 1"/>
    <property type="match status" value="1"/>
</dbReference>
<evidence type="ECO:0000256" key="1">
    <source>
        <dbReference type="ARBA" id="ARBA00005254"/>
    </source>
</evidence>
<dbReference type="Gene3D" id="1.10.12.10">
    <property type="entry name" value="Lyase 2-enoyl-coa Hydratase, Chain A, domain 2"/>
    <property type="match status" value="1"/>
</dbReference>
<comment type="similarity">
    <text evidence="1 2">Belongs to the enoyl-CoA hydratase/isomerase family.</text>
</comment>
<dbReference type="PANTHER" id="PTHR43459">
    <property type="entry name" value="ENOYL-COA HYDRATASE"/>
    <property type="match status" value="1"/>
</dbReference>
<dbReference type="GO" id="GO:0008935">
    <property type="term" value="F:1,4-dihydroxy-2-naphthoyl-CoA synthase activity"/>
    <property type="evidence" value="ECO:0007669"/>
    <property type="project" value="UniProtKB-EC"/>
</dbReference>
<dbReference type="NCBIfam" id="NF005700">
    <property type="entry name" value="PRK07511.1"/>
    <property type="match status" value="1"/>
</dbReference>
<dbReference type="AlphaFoldDB" id="A0A157SFP2"/>
<dbReference type="Pfam" id="PF00378">
    <property type="entry name" value="ECH_1"/>
    <property type="match status" value="1"/>
</dbReference>
<dbReference type="InterPro" id="IPR001753">
    <property type="entry name" value="Enoyl-CoA_hydra/iso"/>
</dbReference>
<dbReference type="CDD" id="cd06558">
    <property type="entry name" value="crotonase-like"/>
    <property type="match status" value="1"/>
</dbReference>
<dbReference type="KEGG" id="btrm:SAMEA390648701709"/>
<keyword evidence="3" id="KW-0456">Lyase</keyword>
<dbReference type="InterPro" id="IPR014748">
    <property type="entry name" value="Enoyl-CoA_hydra_C"/>
</dbReference>
<proteinExistence type="inferred from homology"/>
<keyword evidence="4" id="KW-1185">Reference proteome</keyword>
<name>A0A157SFP2_9BORD</name>
<dbReference type="InterPro" id="IPR029045">
    <property type="entry name" value="ClpP/crotonase-like_dom_sf"/>
</dbReference>
<dbReference type="RefSeq" id="WP_033535530.1">
    <property type="nucleotide sequence ID" value="NZ_CP016340.1"/>
</dbReference>
<evidence type="ECO:0000313" key="4">
    <source>
        <dbReference type="Proteomes" id="UP000076825"/>
    </source>
</evidence>
<dbReference type="OrthoDB" id="9797151at2"/>
<dbReference type="Proteomes" id="UP000076825">
    <property type="component" value="Chromosome 1"/>
</dbReference>
<reference evidence="3 4" key="1">
    <citation type="submission" date="2016-04" db="EMBL/GenBank/DDBJ databases">
        <authorList>
            <consortium name="Pathogen Informatics"/>
        </authorList>
    </citation>
    <scope>NUCLEOTIDE SEQUENCE [LARGE SCALE GENOMIC DNA]</scope>
    <source>
        <strain evidence="3 4">H044680328</strain>
    </source>
</reference>
<accession>A0A157SFP2</accession>
<dbReference type="EMBL" id="LT546645">
    <property type="protein sequence ID" value="SAI69247.1"/>
    <property type="molecule type" value="Genomic_DNA"/>
</dbReference>
<sequence>MSEALLSRREGGVLILSNNNVAARNALSPAFYAALTGSLRQAATDPAVGAIVLTGEGGHFCSGGDLRQLAGRRELPQAERRERLEALHDLIRSLRDCPKPVIAAVEGAAAGAGLSLALACDMLVAAHDAVFSVAYVKVGLTPDGGATAFLAEFLSRQLLTELCLSGDRVSGARMAELGVVNRLTETGQALAAATTLAATLAQGPELAMARIKALCRHAPRNTLEEQLELEARDMVRSQETEESREGISAFLEKRRADFGRLRGKEER</sequence>
<organism evidence="3 4">
    <name type="scientific">Bordetella trematum</name>
    <dbReference type="NCBI Taxonomy" id="123899"/>
    <lineage>
        <taxon>Bacteria</taxon>
        <taxon>Pseudomonadati</taxon>
        <taxon>Pseudomonadota</taxon>
        <taxon>Betaproteobacteria</taxon>
        <taxon>Burkholderiales</taxon>
        <taxon>Alcaligenaceae</taxon>
        <taxon>Bordetella</taxon>
    </lineage>
</organism>
<dbReference type="eggNOG" id="COG1024">
    <property type="taxonomic scope" value="Bacteria"/>
</dbReference>
<dbReference type="NCBIfam" id="NF046063">
    <property type="entry name" value="oxepin_alt"/>
    <property type="match status" value="1"/>
</dbReference>
<evidence type="ECO:0000313" key="3">
    <source>
        <dbReference type="EMBL" id="SAI69247.1"/>
    </source>
</evidence>
<dbReference type="EC" id="4.1.3.36" evidence="3"/>
<dbReference type="InterPro" id="IPR018376">
    <property type="entry name" value="Enoyl-CoA_hyd/isom_CS"/>
</dbReference>
<dbReference type="STRING" id="123899.SAMEA3906487_01709"/>
<evidence type="ECO:0000256" key="2">
    <source>
        <dbReference type="RuleBase" id="RU003707"/>
    </source>
</evidence>
<dbReference type="GeneID" id="56591007"/>